<proteinExistence type="predicted"/>
<dbReference type="OrthoDB" id="342730at2759"/>
<feature type="signal peptide" evidence="3">
    <location>
        <begin position="1"/>
        <end position="24"/>
    </location>
</feature>
<evidence type="ECO:0008006" key="6">
    <source>
        <dbReference type="Google" id="ProtNLM"/>
    </source>
</evidence>
<keyword evidence="2" id="KW-0812">Transmembrane</keyword>
<gene>
    <name evidence="4" type="ORF">FCM35_KLT03586</name>
</gene>
<comment type="caution">
    <text evidence="4">The sequence shown here is derived from an EMBL/GenBank/DDBJ whole genome shotgun (WGS) entry which is preliminary data.</text>
</comment>
<dbReference type="PANTHER" id="PTHR13833">
    <property type="match status" value="1"/>
</dbReference>
<name>A0A833QRX6_9POAL</name>
<keyword evidence="2" id="KW-1133">Transmembrane helix</keyword>
<accession>A0A833QRX6</accession>
<evidence type="ECO:0000256" key="2">
    <source>
        <dbReference type="SAM" id="Phobius"/>
    </source>
</evidence>
<organism evidence="4 5">
    <name type="scientific">Carex littledalei</name>
    <dbReference type="NCBI Taxonomy" id="544730"/>
    <lineage>
        <taxon>Eukaryota</taxon>
        <taxon>Viridiplantae</taxon>
        <taxon>Streptophyta</taxon>
        <taxon>Embryophyta</taxon>
        <taxon>Tracheophyta</taxon>
        <taxon>Spermatophyta</taxon>
        <taxon>Magnoliopsida</taxon>
        <taxon>Liliopsida</taxon>
        <taxon>Poales</taxon>
        <taxon>Cyperaceae</taxon>
        <taxon>Cyperoideae</taxon>
        <taxon>Cariceae</taxon>
        <taxon>Carex</taxon>
        <taxon>Carex subgen. Euthyceras</taxon>
    </lineage>
</organism>
<reference evidence="4" key="1">
    <citation type="submission" date="2020-01" db="EMBL/GenBank/DDBJ databases">
        <title>Genome sequence of Kobresia littledalei, the first chromosome-level genome in the family Cyperaceae.</title>
        <authorList>
            <person name="Qu G."/>
        </authorList>
    </citation>
    <scope>NUCLEOTIDE SEQUENCE</scope>
    <source>
        <strain evidence="4">C.B.Clarke</strain>
        <tissue evidence="4">Leaf</tissue>
    </source>
</reference>
<dbReference type="EMBL" id="SWLB01000012">
    <property type="protein sequence ID" value="KAF3332180.1"/>
    <property type="molecule type" value="Genomic_DNA"/>
</dbReference>
<sequence length="472" mass="52184">MEKSKALALLFLVALLGGFCTASAFSPTRVVRGFLSEIFYALWRRLWSLAPPTKGGVVSGKTGMRFESGYSVETVFDGNKAGIEPYSVSMSPDGELLVLDSANSNIYRISPPLSRYSRPKLLAGSAEGNTGHVDGRLREARMNHPKSFTVDDRGNIYIADTMNRAIRKISDLGITTIAGGKWSMGGHMDGPSEDAKLSNDFEVVYISGSCSLLVVDRGNQAIREIPLSDEDCAFQYVPDYIPLGGAIVVASIIFGYVLGFLHRKIGTTEAVPTKEISSQSPYQPYHHPHRSSQGPPLLPFPAETKPKKQEQAAPPLYTVTETKHTPTNMDVGPTFLPILGSILSAFRRRKPDPQPILAQSNHAIGTNSRLTSRVPDPRKTYTFLPENPAKLHRVKGGRSVSREVDLPQRQYVQRHRQYASGPQTCYESTNEVVFGAVQESNQRGSMDIRPINYGDPFYDPYGVRARRNQMRY</sequence>
<evidence type="ECO:0000313" key="5">
    <source>
        <dbReference type="Proteomes" id="UP000623129"/>
    </source>
</evidence>
<keyword evidence="5" id="KW-1185">Reference proteome</keyword>
<evidence type="ECO:0000256" key="3">
    <source>
        <dbReference type="SAM" id="SignalP"/>
    </source>
</evidence>
<dbReference type="PANTHER" id="PTHR13833:SF78">
    <property type="entry name" value="POTASSIUM TRANSPORTER"/>
    <property type="match status" value="1"/>
</dbReference>
<protein>
    <recommendedName>
        <fullName evidence="6">NHL repeat-containing protein</fullName>
    </recommendedName>
</protein>
<keyword evidence="2" id="KW-0472">Membrane</keyword>
<keyword evidence="3" id="KW-0732">Signal</keyword>
<dbReference type="Proteomes" id="UP000623129">
    <property type="component" value="Unassembled WGS sequence"/>
</dbReference>
<dbReference type="AlphaFoldDB" id="A0A833QRX6"/>
<dbReference type="SUPFAM" id="SSF101898">
    <property type="entry name" value="NHL repeat"/>
    <property type="match status" value="1"/>
</dbReference>
<evidence type="ECO:0000256" key="1">
    <source>
        <dbReference type="SAM" id="MobiDB-lite"/>
    </source>
</evidence>
<dbReference type="Gene3D" id="2.120.10.30">
    <property type="entry name" value="TolB, C-terminal domain"/>
    <property type="match status" value="1"/>
</dbReference>
<dbReference type="InterPro" id="IPR011042">
    <property type="entry name" value="6-blade_b-propeller_TolB-like"/>
</dbReference>
<feature type="region of interest" description="Disordered" evidence="1">
    <location>
        <begin position="271"/>
        <end position="313"/>
    </location>
</feature>
<evidence type="ECO:0000313" key="4">
    <source>
        <dbReference type="EMBL" id="KAF3332180.1"/>
    </source>
</evidence>
<feature type="chain" id="PRO_5032622500" description="NHL repeat-containing protein" evidence="3">
    <location>
        <begin position="25"/>
        <end position="472"/>
    </location>
</feature>
<feature type="transmembrane region" description="Helical" evidence="2">
    <location>
        <begin position="240"/>
        <end position="261"/>
    </location>
</feature>